<evidence type="ECO:0000313" key="2">
    <source>
        <dbReference type="Proteomes" id="UP000006502"/>
    </source>
</evidence>
<name>I7CK48_MYCHA</name>
<dbReference type="KEGG" id="mhl:MHLP_03395"/>
<dbReference type="STRING" id="1212765.MHLP_03395"/>
<protein>
    <submittedName>
        <fullName evidence="1">Uncharacterized protein</fullName>
    </submittedName>
</protein>
<dbReference type="AlphaFoldDB" id="I7CK48"/>
<gene>
    <name evidence="1" type="ordered locus">MHLP_03395</name>
</gene>
<proteinExistence type="predicted"/>
<organism evidence="1 2">
    <name type="scientific">Mycoplasma haematolamae (strain Purdue)</name>
    <dbReference type="NCBI Taxonomy" id="1212765"/>
    <lineage>
        <taxon>Bacteria</taxon>
        <taxon>Bacillati</taxon>
        <taxon>Mycoplasmatota</taxon>
        <taxon>Mollicutes</taxon>
        <taxon>Mycoplasmataceae</taxon>
        <taxon>Mycoplasma</taxon>
    </lineage>
</organism>
<dbReference type="PATRIC" id="fig|1212765.3.peg.766"/>
<keyword evidence="2" id="KW-1185">Reference proteome</keyword>
<reference evidence="1 2" key="1">
    <citation type="journal article" date="2012" name="J. Bacteriol.">
        <title>Genome Sequence of "Candidatus Mycoplasma haemolamae" Strain Purdue, a Red Blood Cell Pathogen of Alpacas (Vicugna pacos) and Llamas (Lama glama).</title>
        <authorList>
            <person name="Guimaraes A.M."/>
            <person name="Toth B."/>
            <person name="Santos A.P."/>
            <person name="do Nascimento N.C."/>
            <person name="Kritchevsky J.E."/>
            <person name="Messick J.B."/>
        </authorList>
    </citation>
    <scope>NUCLEOTIDE SEQUENCE [LARGE SCALE GENOMIC DNA]</scope>
    <source>
        <strain evidence="1 2">Purdue</strain>
    </source>
</reference>
<dbReference type="EMBL" id="CP003731">
    <property type="protein sequence ID" value="AFO52259.1"/>
    <property type="molecule type" value="Genomic_DNA"/>
</dbReference>
<dbReference type="Proteomes" id="UP000006502">
    <property type="component" value="Chromosome"/>
</dbReference>
<evidence type="ECO:0000313" key="1">
    <source>
        <dbReference type="EMBL" id="AFO52259.1"/>
    </source>
</evidence>
<accession>I7CK48</accession>
<reference evidence="2" key="2">
    <citation type="submission" date="2012-07" db="EMBL/GenBank/DDBJ databases">
        <title>Complete genome sequence of 'Candidatus Mycoplasma haemolamae'.</title>
        <authorList>
            <person name="Guimaraes A.M.S."/>
            <person name="Toth B."/>
            <person name="Santos A.P."/>
            <person name="Nascimento N.C."/>
            <person name="Sojka J.E."/>
            <person name="Messick J.B."/>
        </authorList>
    </citation>
    <scope>NUCLEOTIDE SEQUENCE [LARGE SCALE GENOMIC DNA]</scope>
    <source>
        <strain evidence="2">Purdue</strain>
    </source>
</reference>
<dbReference type="HOGENOM" id="CLU_067308_0_0_14"/>
<sequence>MLHTAKAKIGILIIGLGGANGAGMLTLKEDLLTSLTNWELKDLFGNRSYYGASGNLELDPASRANLGRVDLSDALSSPTLSLHSEGSINLGELGYLWGFKSTIDGIHEASALELEQLAKLELQRRGANDIAKQITAEDTRFFFSALEKVEKYAKGDSNVEELNQRERQAIETYYRTWSDLKEKGIDVTKFFKQDQEGKLTRWDNSQTFKQYKDLKKQLDRIKWSGPSIQVLGDTNKFLDGSETWGSYSTWAEWWKTAYVSKSSNWGWDSGWDSNPWKDFFVNEQEWKSFWKDRARLKKKYFEDWQKTRGWHEWDNGCFASVNGVEYFEGCYRDPTHKGLAKVIDKANANISLQMGMRVLLYMGYPLEGERPKAALANQQKDVPSS</sequence>